<dbReference type="InterPro" id="IPR052953">
    <property type="entry name" value="Ser-rich/MCO-related"/>
</dbReference>
<reference evidence="4" key="1">
    <citation type="journal article" date="2023" name="Mol. Phylogenet. Evol.">
        <title>Genome-scale phylogeny and comparative genomics of the fungal order Sordariales.</title>
        <authorList>
            <person name="Hensen N."/>
            <person name="Bonometti L."/>
            <person name="Westerberg I."/>
            <person name="Brannstrom I.O."/>
            <person name="Guillou S."/>
            <person name="Cros-Aarteil S."/>
            <person name="Calhoun S."/>
            <person name="Haridas S."/>
            <person name="Kuo A."/>
            <person name="Mondo S."/>
            <person name="Pangilinan J."/>
            <person name="Riley R."/>
            <person name="LaButti K."/>
            <person name="Andreopoulos B."/>
            <person name="Lipzen A."/>
            <person name="Chen C."/>
            <person name="Yan M."/>
            <person name="Daum C."/>
            <person name="Ng V."/>
            <person name="Clum A."/>
            <person name="Steindorff A."/>
            <person name="Ohm R.A."/>
            <person name="Martin F."/>
            <person name="Silar P."/>
            <person name="Natvig D.O."/>
            <person name="Lalanne C."/>
            <person name="Gautier V."/>
            <person name="Ament-Velasquez S.L."/>
            <person name="Kruys A."/>
            <person name="Hutchinson M.I."/>
            <person name="Powell A.J."/>
            <person name="Barry K."/>
            <person name="Miller A.N."/>
            <person name="Grigoriev I.V."/>
            <person name="Debuchy R."/>
            <person name="Gladieux P."/>
            <person name="Hiltunen Thoren M."/>
            <person name="Johannesson H."/>
        </authorList>
    </citation>
    <scope>NUCLEOTIDE SEQUENCE</scope>
    <source>
        <strain evidence="4">CBS 757.83</strain>
    </source>
</reference>
<reference evidence="4" key="2">
    <citation type="submission" date="2023-05" db="EMBL/GenBank/DDBJ databases">
        <authorList>
            <consortium name="Lawrence Berkeley National Laboratory"/>
            <person name="Steindorff A."/>
            <person name="Hensen N."/>
            <person name="Bonometti L."/>
            <person name="Westerberg I."/>
            <person name="Brannstrom I.O."/>
            <person name="Guillou S."/>
            <person name="Cros-Aarteil S."/>
            <person name="Calhoun S."/>
            <person name="Haridas S."/>
            <person name="Kuo A."/>
            <person name="Mondo S."/>
            <person name="Pangilinan J."/>
            <person name="Riley R."/>
            <person name="Labutti K."/>
            <person name="Andreopoulos B."/>
            <person name="Lipzen A."/>
            <person name="Chen C."/>
            <person name="Yanf M."/>
            <person name="Daum C."/>
            <person name="Ng V."/>
            <person name="Clum A."/>
            <person name="Ohm R."/>
            <person name="Martin F."/>
            <person name="Silar P."/>
            <person name="Natvig D."/>
            <person name="Lalanne C."/>
            <person name="Gautier V."/>
            <person name="Ament-Velasquez S.L."/>
            <person name="Kruys A."/>
            <person name="Hutchinson M.I."/>
            <person name="Powell A.J."/>
            <person name="Barry K."/>
            <person name="Miller A.N."/>
            <person name="Grigoriev I.V."/>
            <person name="Debuchy R."/>
            <person name="Gladieux P."/>
            <person name="Thoren M.H."/>
            <person name="Johannesson H."/>
        </authorList>
    </citation>
    <scope>NUCLEOTIDE SEQUENCE</scope>
    <source>
        <strain evidence="4">CBS 757.83</strain>
    </source>
</reference>
<feature type="compositionally biased region" description="Low complexity" evidence="1">
    <location>
        <begin position="196"/>
        <end position="206"/>
    </location>
</feature>
<accession>A0AAN6T5T2</accession>
<feature type="compositionally biased region" description="Pro residues" evidence="1">
    <location>
        <begin position="183"/>
        <end position="195"/>
    </location>
</feature>
<keyword evidence="5" id="KW-1185">Reference proteome</keyword>
<feature type="compositionally biased region" description="Gly residues" evidence="1">
    <location>
        <begin position="355"/>
        <end position="366"/>
    </location>
</feature>
<sequence>MFAFRVLTVFAALAATAAAQDDEETTTSSRQRVTTSRSSESSSTSSSSTGPATVAIAVGANGHFFTPQETTANVGDIIKFNFYPGGHRVVRAEFAWPCIPYEYANINEPGFDSGEFKPQVVSSNPPNYQIHVNDTEPIFFYCAAPYSCSIYHMIGVINPNSTHSFSAQMAYAENVTYQLAPGEPFPSETPIPTPTPSSGSNPYPGSGDDGGDGGGGGGLSPGAIAGIAIGSAAVLILAAALIYLCGRRGGFERAYRKCGLPGARAAASAPGPPGADMVPDMAGPSYAADAGGLGLAPPKSAGQATMTPSSAYYGGQDNGTLRSSSLFYGGTTTPSPSPGMPSPGTVPAYAHGHGHGYGHGGDGGYGSPYSSPRTEVFTPMLQPPPVELPTGDHAPVPTQSPPPGYQAPGHWAPGQETQYRAGGR</sequence>
<evidence type="ECO:0000256" key="1">
    <source>
        <dbReference type="SAM" id="MobiDB-lite"/>
    </source>
</evidence>
<evidence type="ECO:0008006" key="6">
    <source>
        <dbReference type="Google" id="ProtNLM"/>
    </source>
</evidence>
<dbReference type="Gene3D" id="2.60.40.420">
    <property type="entry name" value="Cupredoxins - blue copper proteins"/>
    <property type="match status" value="1"/>
</dbReference>
<dbReference type="PANTHER" id="PTHR34883:SF8">
    <property type="entry name" value="EXTRACELLULAR SERINE-RICH PROTEIN (AFU_ORTHOLOGUE AFUA_6G00670)"/>
    <property type="match status" value="1"/>
</dbReference>
<feature type="region of interest" description="Disordered" evidence="1">
    <location>
        <begin position="182"/>
        <end position="217"/>
    </location>
</feature>
<keyword evidence="2" id="KW-0812">Transmembrane</keyword>
<feature type="chain" id="PRO_5042898128" description="Extracellular serine-rich protein" evidence="3">
    <location>
        <begin position="20"/>
        <end position="424"/>
    </location>
</feature>
<keyword evidence="2" id="KW-0472">Membrane</keyword>
<dbReference type="Proteomes" id="UP001305647">
    <property type="component" value="Unassembled WGS sequence"/>
</dbReference>
<dbReference type="PANTHER" id="PTHR34883">
    <property type="entry name" value="SERINE-RICH PROTEIN, PUTATIVE-RELATED-RELATED"/>
    <property type="match status" value="1"/>
</dbReference>
<dbReference type="SUPFAM" id="SSF49503">
    <property type="entry name" value="Cupredoxins"/>
    <property type="match status" value="1"/>
</dbReference>
<feature type="signal peptide" evidence="3">
    <location>
        <begin position="1"/>
        <end position="19"/>
    </location>
</feature>
<evidence type="ECO:0000256" key="3">
    <source>
        <dbReference type="SAM" id="SignalP"/>
    </source>
</evidence>
<dbReference type="EMBL" id="MU863625">
    <property type="protein sequence ID" value="KAK4105823.1"/>
    <property type="molecule type" value="Genomic_DNA"/>
</dbReference>
<proteinExistence type="predicted"/>
<feature type="compositionally biased region" description="Low complexity" evidence="1">
    <location>
        <begin position="26"/>
        <end position="49"/>
    </location>
</feature>
<protein>
    <recommendedName>
        <fullName evidence="6">Extracellular serine-rich protein</fullName>
    </recommendedName>
</protein>
<keyword evidence="2" id="KW-1133">Transmembrane helix</keyword>
<comment type="caution">
    <text evidence="4">The sequence shown here is derived from an EMBL/GenBank/DDBJ whole genome shotgun (WGS) entry which is preliminary data.</text>
</comment>
<feature type="transmembrane region" description="Helical" evidence="2">
    <location>
        <begin position="223"/>
        <end position="246"/>
    </location>
</feature>
<dbReference type="AlphaFoldDB" id="A0AAN6T5T2"/>
<evidence type="ECO:0000313" key="5">
    <source>
        <dbReference type="Proteomes" id="UP001305647"/>
    </source>
</evidence>
<gene>
    <name evidence="4" type="ORF">N658DRAFT_134873</name>
</gene>
<keyword evidence="3" id="KW-0732">Signal</keyword>
<feature type="region of interest" description="Disordered" evidence="1">
    <location>
        <begin position="323"/>
        <end position="424"/>
    </location>
</feature>
<evidence type="ECO:0000313" key="4">
    <source>
        <dbReference type="EMBL" id="KAK4105823.1"/>
    </source>
</evidence>
<evidence type="ECO:0000256" key="2">
    <source>
        <dbReference type="SAM" id="Phobius"/>
    </source>
</evidence>
<organism evidence="4 5">
    <name type="scientific">Parathielavia hyrcaniae</name>
    <dbReference type="NCBI Taxonomy" id="113614"/>
    <lineage>
        <taxon>Eukaryota</taxon>
        <taxon>Fungi</taxon>
        <taxon>Dikarya</taxon>
        <taxon>Ascomycota</taxon>
        <taxon>Pezizomycotina</taxon>
        <taxon>Sordariomycetes</taxon>
        <taxon>Sordariomycetidae</taxon>
        <taxon>Sordariales</taxon>
        <taxon>Chaetomiaceae</taxon>
        <taxon>Parathielavia</taxon>
    </lineage>
</organism>
<dbReference type="InterPro" id="IPR008972">
    <property type="entry name" value="Cupredoxin"/>
</dbReference>
<name>A0AAN6T5T2_9PEZI</name>
<feature type="region of interest" description="Disordered" evidence="1">
    <location>
        <begin position="20"/>
        <end position="50"/>
    </location>
</feature>